<gene>
    <name evidence="2" type="ORF">FM038_010980</name>
</gene>
<dbReference type="EMBL" id="CP045503">
    <property type="protein sequence ID" value="QPG57921.1"/>
    <property type="molecule type" value="Genomic_DNA"/>
</dbReference>
<evidence type="ECO:0000313" key="2">
    <source>
        <dbReference type="EMBL" id="QPG57921.1"/>
    </source>
</evidence>
<keyword evidence="3" id="KW-1185">Reference proteome</keyword>
<feature type="compositionally biased region" description="Low complexity" evidence="1">
    <location>
        <begin position="331"/>
        <end position="340"/>
    </location>
</feature>
<evidence type="ECO:0000256" key="1">
    <source>
        <dbReference type="SAM" id="MobiDB-lite"/>
    </source>
</evidence>
<feature type="compositionally biased region" description="Polar residues" evidence="1">
    <location>
        <begin position="115"/>
        <end position="134"/>
    </location>
</feature>
<sequence length="404" mass="42551">MLGVIPSPEIAVSQRRTSVAPSVSPVVGASIDVVQLNSSISQSSSSTKIPASTTSRSSPKVANLSDQVVVNQNPVDISRASPQASFSLNLGPLTITGVKSPITMPNEAVSDPEQAINNTQGSSGIQSNLANEAPTSEEDAKQQIFNPFSDISNSQDIRSEAYSDALEKSEAAEALSQAEQQLLAQLSSRDAEVKAHEQAHSTVGGYLAQSPQFSYEQGSDGRRYAVDGEVQIDIAVVPGDPQATVNKMQKVYAAAMAPTNPSMADIRVASEALKQLNEAKAELVNLRQSQALSIDEMEPLIEADDAIKGVIFPTPHKPQVSGDVDEEGAISSSMVDSPSSIDDKDVISPVIEHINQQLSGSASVNAVALETLTYGVEQISERYAANDTGGQLPSSETPSFYALV</sequence>
<dbReference type="Proteomes" id="UP000316416">
    <property type="component" value="Chromosome"/>
</dbReference>
<dbReference type="Pfam" id="PF12118">
    <property type="entry name" value="SprA-related"/>
    <property type="match status" value="1"/>
</dbReference>
<proteinExistence type="predicted"/>
<evidence type="ECO:0000313" key="3">
    <source>
        <dbReference type="Proteomes" id="UP000316416"/>
    </source>
</evidence>
<feature type="region of interest" description="Disordered" evidence="1">
    <location>
        <begin position="317"/>
        <end position="341"/>
    </location>
</feature>
<organism evidence="2 3">
    <name type="scientific">Shewanella eurypsychrophilus</name>
    <dbReference type="NCBI Taxonomy" id="2593656"/>
    <lineage>
        <taxon>Bacteria</taxon>
        <taxon>Pseudomonadati</taxon>
        <taxon>Pseudomonadota</taxon>
        <taxon>Gammaproteobacteria</taxon>
        <taxon>Alteromonadales</taxon>
        <taxon>Shewanellaceae</taxon>
        <taxon>Shewanella</taxon>
    </lineage>
</organism>
<accession>A0ABX6V7U0</accession>
<protein>
    <recommendedName>
        <fullName evidence="4">SrpA-related protein</fullName>
    </recommendedName>
</protein>
<dbReference type="InterPro" id="IPR021973">
    <property type="entry name" value="SprA-related"/>
</dbReference>
<name>A0ABX6V7U0_9GAMM</name>
<feature type="region of interest" description="Disordered" evidence="1">
    <location>
        <begin position="113"/>
        <end position="139"/>
    </location>
</feature>
<reference evidence="2" key="1">
    <citation type="submission" date="2021-07" db="EMBL/GenBank/DDBJ databases">
        <title>Shewanella sp. YLB-07 whole genome sequence.</title>
        <authorList>
            <person name="Yu L."/>
        </authorList>
    </citation>
    <scope>NUCLEOTIDE SEQUENCE</scope>
    <source>
        <strain evidence="2">YLB-08</strain>
    </source>
</reference>
<dbReference type="RefSeq" id="WP_142870649.1">
    <property type="nucleotide sequence ID" value="NZ_CP045503.2"/>
</dbReference>
<evidence type="ECO:0008006" key="4">
    <source>
        <dbReference type="Google" id="ProtNLM"/>
    </source>
</evidence>